<dbReference type="RefSeq" id="WP_103976456.1">
    <property type="nucleotide sequence ID" value="NZ_PGLV01000001.1"/>
</dbReference>
<comment type="caution">
    <text evidence="2">The sequence shown here is derived from an EMBL/GenBank/DDBJ whole genome shotgun (WGS) entry which is preliminary data.</text>
</comment>
<feature type="domain" description="Bro-N" evidence="1">
    <location>
        <begin position="4"/>
        <end position="104"/>
    </location>
</feature>
<dbReference type="Pfam" id="PF02498">
    <property type="entry name" value="Bro-N"/>
    <property type="match status" value="1"/>
</dbReference>
<name>A0A2S5CZK9_LYSSH</name>
<sequence length="206" mass="24004">MNIKTEIWLEYEIRFVEIEGEWWGVAKDIADALCYSSTAAMTKHLKRKFLTHANLECGKNRGNRKFTLISEQGIYKAVTRSQRPEAEAFEDWLFEVVKILRQSSGLEGFKIFRMLDKEHQKDTMAKLYQSLLEPTKVNFIKANTIANKAVSSRYGHKNMLKKNQMTPEMLIDREPILADTVDLMIAKEKFKLDLSVSKKVYEKYVL</sequence>
<reference evidence="2 3" key="1">
    <citation type="submission" date="2017-11" db="EMBL/GenBank/DDBJ databases">
        <title>Genome sequence of Lysinibacillus sphaericus, a lignin-degrading bacteria isolated from municipal solid waste soil.</title>
        <authorList>
            <person name="Persinoti G.F."/>
            <person name="Paixao D.A."/>
            <person name="Bugg T.D."/>
            <person name="Squina F.M."/>
        </authorList>
    </citation>
    <scope>NUCLEOTIDE SEQUENCE [LARGE SCALE GENOMIC DNA]</scope>
    <source>
        <strain evidence="2 3">A1</strain>
    </source>
</reference>
<keyword evidence="3" id="KW-1185">Reference proteome</keyword>
<dbReference type="EMBL" id="PGLV01000001">
    <property type="protein sequence ID" value="POZ56236.1"/>
    <property type="molecule type" value="Genomic_DNA"/>
</dbReference>
<proteinExistence type="predicted"/>
<evidence type="ECO:0000259" key="1">
    <source>
        <dbReference type="PROSITE" id="PS51750"/>
    </source>
</evidence>
<evidence type="ECO:0000313" key="2">
    <source>
        <dbReference type="EMBL" id="POZ56236.1"/>
    </source>
</evidence>
<dbReference type="PROSITE" id="PS51750">
    <property type="entry name" value="BRO_N"/>
    <property type="match status" value="1"/>
</dbReference>
<dbReference type="SMART" id="SM01040">
    <property type="entry name" value="Bro-N"/>
    <property type="match status" value="1"/>
</dbReference>
<dbReference type="PANTHER" id="PTHR36180">
    <property type="entry name" value="DNA-BINDING PROTEIN-RELATED-RELATED"/>
    <property type="match status" value="1"/>
</dbReference>
<dbReference type="Proteomes" id="UP000237319">
    <property type="component" value="Unassembled WGS sequence"/>
</dbReference>
<organism evidence="2 3">
    <name type="scientific">Lysinibacillus sphaericus</name>
    <name type="common">Bacillus sphaericus</name>
    <dbReference type="NCBI Taxonomy" id="1421"/>
    <lineage>
        <taxon>Bacteria</taxon>
        <taxon>Bacillati</taxon>
        <taxon>Bacillota</taxon>
        <taxon>Bacilli</taxon>
        <taxon>Bacillales</taxon>
        <taxon>Bacillaceae</taxon>
        <taxon>Lysinibacillus</taxon>
    </lineage>
</organism>
<protein>
    <recommendedName>
        <fullName evidence="1">Bro-N domain-containing protein</fullName>
    </recommendedName>
</protein>
<evidence type="ECO:0000313" key="3">
    <source>
        <dbReference type="Proteomes" id="UP000237319"/>
    </source>
</evidence>
<gene>
    <name evidence="2" type="ORF">LYSIN_01019</name>
</gene>
<dbReference type="PANTHER" id="PTHR36180:SF2">
    <property type="entry name" value="BRO FAMILY PROTEIN"/>
    <property type="match status" value="1"/>
</dbReference>
<accession>A0A2S5CZK9</accession>
<dbReference type="InterPro" id="IPR003497">
    <property type="entry name" value="BRO_N_domain"/>
</dbReference>
<dbReference type="AlphaFoldDB" id="A0A2S5CZK9"/>